<dbReference type="SUPFAM" id="SSF47336">
    <property type="entry name" value="ACP-like"/>
    <property type="match status" value="1"/>
</dbReference>
<dbReference type="InterPro" id="IPR049551">
    <property type="entry name" value="PKS_DH_C"/>
</dbReference>
<dbReference type="PANTHER" id="PTHR43775:SF37">
    <property type="entry name" value="SI:DKEY-61P9.11"/>
    <property type="match status" value="1"/>
</dbReference>
<evidence type="ECO:0000256" key="1">
    <source>
        <dbReference type="ARBA" id="ARBA00022450"/>
    </source>
</evidence>
<dbReference type="InterPro" id="IPR020841">
    <property type="entry name" value="PKS_Beta-ketoAc_synthase_dom"/>
</dbReference>
<dbReference type="InterPro" id="IPR020806">
    <property type="entry name" value="PKS_PP-bd"/>
</dbReference>
<dbReference type="PROSITE" id="PS52004">
    <property type="entry name" value="KS3_2"/>
    <property type="match status" value="1"/>
</dbReference>
<dbReference type="SMART" id="SM00825">
    <property type="entry name" value="PKS_KS"/>
    <property type="match status" value="1"/>
</dbReference>
<dbReference type="InterPro" id="IPR032821">
    <property type="entry name" value="PKS_assoc"/>
</dbReference>
<dbReference type="InterPro" id="IPR036736">
    <property type="entry name" value="ACP-like_sf"/>
</dbReference>
<evidence type="ECO:0000256" key="4">
    <source>
        <dbReference type="ARBA" id="ARBA00054155"/>
    </source>
</evidence>
<protein>
    <submittedName>
        <fullName evidence="10">SDR family NAD(P)-dependent oxidoreductase</fullName>
    </submittedName>
</protein>
<dbReference type="PANTHER" id="PTHR43775">
    <property type="entry name" value="FATTY ACID SYNTHASE"/>
    <property type="match status" value="1"/>
</dbReference>
<dbReference type="SMART" id="SM00827">
    <property type="entry name" value="PKS_AT"/>
    <property type="match status" value="1"/>
</dbReference>
<dbReference type="InterPro" id="IPR001227">
    <property type="entry name" value="Ac_transferase_dom_sf"/>
</dbReference>
<dbReference type="Gene3D" id="3.30.70.3290">
    <property type="match status" value="1"/>
</dbReference>
<dbReference type="InterPro" id="IPR016036">
    <property type="entry name" value="Malonyl_transacylase_ACP-bd"/>
</dbReference>
<evidence type="ECO:0000259" key="7">
    <source>
        <dbReference type="PROSITE" id="PS50075"/>
    </source>
</evidence>
<dbReference type="FunFam" id="3.40.47.10:FF:000019">
    <property type="entry name" value="Polyketide synthase type I"/>
    <property type="match status" value="1"/>
</dbReference>
<proteinExistence type="predicted"/>
<dbReference type="Pfam" id="PF00109">
    <property type="entry name" value="ketoacyl-synt"/>
    <property type="match status" value="1"/>
</dbReference>
<feature type="domain" description="Carrier" evidence="7">
    <location>
        <begin position="1679"/>
        <end position="1753"/>
    </location>
</feature>
<reference evidence="10 11" key="1">
    <citation type="submission" date="2018-08" db="EMBL/GenBank/DDBJ databases">
        <title>Hydrogenophaga sp. LA-38 isolated from sludge.</title>
        <authorList>
            <person name="Im W.-T."/>
        </authorList>
    </citation>
    <scope>NUCLEOTIDE SEQUENCE [LARGE SCALE GENOMIC DNA]</scope>
    <source>
        <strain evidence="10 11">LA-38</strain>
    </source>
</reference>
<keyword evidence="3" id="KW-0808">Transferase</keyword>
<evidence type="ECO:0000313" key="11">
    <source>
        <dbReference type="Proteomes" id="UP000261931"/>
    </source>
</evidence>
<dbReference type="SUPFAM" id="SSF53901">
    <property type="entry name" value="Thiolase-like"/>
    <property type="match status" value="1"/>
</dbReference>
<dbReference type="InterPro" id="IPR009081">
    <property type="entry name" value="PP-bd_ACP"/>
</dbReference>
<dbReference type="Gene3D" id="3.40.47.10">
    <property type="match status" value="1"/>
</dbReference>
<dbReference type="PROSITE" id="PS00606">
    <property type="entry name" value="KS3_1"/>
    <property type="match status" value="1"/>
</dbReference>
<organism evidence="10 11">
    <name type="scientific">Hydrogenophaga borbori</name>
    <dbReference type="NCBI Taxonomy" id="2294117"/>
    <lineage>
        <taxon>Bacteria</taxon>
        <taxon>Pseudomonadati</taxon>
        <taxon>Pseudomonadota</taxon>
        <taxon>Betaproteobacteria</taxon>
        <taxon>Burkholderiales</taxon>
        <taxon>Comamonadaceae</taxon>
        <taxon>Hydrogenophaga</taxon>
    </lineage>
</organism>
<dbReference type="EMBL" id="QVLS01000002">
    <property type="protein sequence ID" value="RFP81000.1"/>
    <property type="molecule type" value="Genomic_DNA"/>
</dbReference>
<dbReference type="CDD" id="cd08955">
    <property type="entry name" value="KR_2_FAS_SDR_x"/>
    <property type="match status" value="1"/>
</dbReference>
<dbReference type="InterPro" id="IPR016035">
    <property type="entry name" value="Acyl_Trfase/lysoPLipase"/>
</dbReference>
<dbReference type="GO" id="GO:0006633">
    <property type="term" value="P:fatty acid biosynthetic process"/>
    <property type="evidence" value="ECO:0007669"/>
    <property type="project" value="InterPro"/>
</dbReference>
<dbReference type="Gene3D" id="1.10.1200.10">
    <property type="entry name" value="ACP-like"/>
    <property type="match status" value="1"/>
</dbReference>
<dbReference type="SUPFAM" id="SSF55048">
    <property type="entry name" value="Probable ACP-binding domain of malonyl-CoA ACP transacylase"/>
    <property type="match status" value="1"/>
</dbReference>
<feature type="compositionally biased region" description="Low complexity" evidence="6">
    <location>
        <begin position="1654"/>
        <end position="1664"/>
    </location>
</feature>
<dbReference type="InterPro" id="IPR049552">
    <property type="entry name" value="PKS_DH_N"/>
</dbReference>
<feature type="domain" description="PKS/mFAS DH" evidence="9">
    <location>
        <begin position="905"/>
        <end position="1179"/>
    </location>
</feature>
<accession>A0A372EN05</accession>
<keyword evidence="1" id="KW-0596">Phosphopantetheine</keyword>
<dbReference type="InterPro" id="IPR014031">
    <property type="entry name" value="Ketoacyl_synth_C"/>
</dbReference>
<dbReference type="GO" id="GO:0031177">
    <property type="term" value="F:phosphopantetheine binding"/>
    <property type="evidence" value="ECO:0007669"/>
    <property type="project" value="InterPro"/>
</dbReference>
<feature type="domain" description="Ketosynthase family 3 (KS3)" evidence="8">
    <location>
        <begin position="6"/>
        <end position="432"/>
    </location>
</feature>
<dbReference type="InterPro" id="IPR018201">
    <property type="entry name" value="Ketoacyl_synth_AS"/>
</dbReference>
<dbReference type="SMART" id="SM00822">
    <property type="entry name" value="PKS_KR"/>
    <property type="match status" value="1"/>
</dbReference>
<dbReference type="Pfam" id="PF21089">
    <property type="entry name" value="PKS_DH_N"/>
    <property type="match status" value="1"/>
</dbReference>
<evidence type="ECO:0000256" key="5">
    <source>
        <dbReference type="PROSITE-ProRule" id="PRU01363"/>
    </source>
</evidence>
<feature type="region of interest" description="C-terminal hotdog fold" evidence="5">
    <location>
        <begin position="1043"/>
        <end position="1179"/>
    </location>
</feature>
<evidence type="ECO:0000313" key="10">
    <source>
        <dbReference type="EMBL" id="RFP81000.1"/>
    </source>
</evidence>
<feature type="region of interest" description="N-terminal hotdog fold" evidence="5">
    <location>
        <begin position="905"/>
        <end position="1028"/>
    </location>
</feature>
<dbReference type="PROSITE" id="PS50075">
    <property type="entry name" value="CARRIER"/>
    <property type="match status" value="1"/>
</dbReference>
<evidence type="ECO:0000259" key="8">
    <source>
        <dbReference type="PROSITE" id="PS52004"/>
    </source>
</evidence>
<keyword evidence="2" id="KW-0597">Phosphoprotein</keyword>
<dbReference type="InterPro" id="IPR036291">
    <property type="entry name" value="NAD(P)-bd_dom_sf"/>
</dbReference>
<dbReference type="SMART" id="SM00823">
    <property type="entry name" value="PKS_PP"/>
    <property type="match status" value="1"/>
</dbReference>
<dbReference type="Proteomes" id="UP000261931">
    <property type="component" value="Unassembled WGS sequence"/>
</dbReference>
<dbReference type="Pfam" id="PF00698">
    <property type="entry name" value="Acyl_transf_1"/>
    <property type="match status" value="1"/>
</dbReference>
<dbReference type="GO" id="GO:0004315">
    <property type="term" value="F:3-oxoacyl-[acyl-carrier-protein] synthase activity"/>
    <property type="evidence" value="ECO:0007669"/>
    <property type="project" value="InterPro"/>
</dbReference>
<name>A0A372EN05_9BURK</name>
<evidence type="ECO:0000256" key="2">
    <source>
        <dbReference type="ARBA" id="ARBA00022553"/>
    </source>
</evidence>
<evidence type="ECO:0000259" key="9">
    <source>
        <dbReference type="PROSITE" id="PS52019"/>
    </source>
</evidence>
<evidence type="ECO:0000256" key="6">
    <source>
        <dbReference type="SAM" id="MobiDB-lite"/>
    </source>
</evidence>
<dbReference type="SMART" id="SM00826">
    <property type="entry name" value="PKS_DH"/>
    <property type="match status" value="1"/>
</dbReference>
<dbReference type="SUPFAM" id="SSF51735">
    <property type="entry name" value="NAD(P)-binding Rossmann-fold domains"/>
    <property type="match status" value="2"/>
</dbReference>
<dbReference type="PROSITE" id="PS52019">
    <property type="entry name" value="PKS_MFAS_DH"/>
    <property type="match status" value="1"/>
</dbReference>
<dbReference type="Gene3D" id="3.40.50.720">
    <property type="entry name" value="NAD(P)-binding Rossmann-like Domain"/>
    <property type="match status" value="1"/>
</dbReference>
<feature type="active site" description="Proton donor; for dehydratase activity" evidence="5">
    <location>
        <position position="1104"/>
    </location>
</feature>
<dbReference type="CDD" id="cd00833">
    <property type="entry name" value="PKS"/>
    <property type="match status" value="1"/>
</dbReference>
<keyword evidence="11" id="KW-1185">Reference proteome</keyword>
<dbReference type="GO" id="GO:0004312">
    <property type="term" value="F:fatty acid synthase activity"/>
    <property type="evidence" value="ECO:0007669"/>
    <property type="project" value="TreeGrafter"/>
</dbReference>
<dbReference type="InterPro" id="IPR020807">
    <property type="entry name" value="PKS_DH"/>
</dbReference>
<dbReference type="InterPro" id="IPR014043">
    <property type="entry name" value="Acyl_transferase_dom"/>
</dbReference>
<dbReference type="FunFam" id="3.40.366.10:FF:000002">
    <property type="entry name" value="Probable polyketide synthase 2"/>
    <property type="match status" value="1"/>
</dbReference>
<dbReference type="InterPro" id="IPR042104">
    <property type="entry name" value="PKS_dehydratase_sf"/>
</dbReference>
<dbReference type="InterPro" id="IPR014030">
    <property type="entry name" value="Ketoacyl_synth_N"/>
</dbReference>
<dbReference type="InterPro" id="IPR016039">
    <property type="entry name" value="Thiolase-like"/>
</dbReference>
<dbReference type="Pfam" id="PF02801">
    <property type="entry name" value="Ketoacyl-synt_C"/>
    <property type="match status" value="1"/>
</dbReference>
<comment type="caution">
    <text evidence="10">The sequence shown here is derived from an EMBL/GenBank/DDBJ whole genome shotgun (WGS) entry which is preliminary data.</text>
</comment>
<comment type="function">
    <text evidence="4">Involved in production of the polyketide antibiotic thailandamide.</text>
</comment>
<dbReference type="Pfam" id="PF14765">
    <property type="entry name" value="PS-DH"/>
    <property type="match status" value="1"/>
</dbReference>
<feature type="active site" description="Proton acceptor; for dehydratase activity" evidence="5">
    <location>
        <position position="938"/>
    </location>
</feature>
<sequence length="1798" mass="188017">MSPNPPMPIAVVGIGCRFPGGVTDPAGFWRLLAEGVDAIGEIPTDRIDLGHYFDPRPATPGRMMTRWGGFLEGIDRFDAGFFGISPREAERLDPQQRLLLETAWEALEDAGLDARALDGSRTGVFVGQWLSDFEARLFADPEGVDFFMTTGSGRYASSGRLSYLLGLRGPSLTLDTACSSSLAAVHLAARSVRSGESEVAIAGGVNIILQPHISVAYSQSRMMAPDGRCKFGDARGDGYVRSEGAGLVVLKPLDKALADGDRVYAVIRGSALNNDGRASGSMGTPSQAGQEALLRSACEDAGIDPAQVGYVEAHGTGTRAGDPVELGAIAAVLGAGRDAAQPVRVGSVKTNIGHTEGAAGVAGLIKAALALHHGRIPQSLHCQQPNPAIPWTDIPVVVAREATPWPRGEQPRLAGVSAFGIAGTNAHVLLQEAPAATTTPPAPRLAPAGEAALLVLSARDEGALRAQARRFAEVLSDGASLADLCWNAAVRRTPHEHRAAFVAGDAAAMAEALRQHGDGQAAAAEGRAPEARPRIAFICPGQGAQWDGMARELMAREPVFKAALQRCDAAARPYVDWSIVEQLALEPGDPKHLLERIDVIQPVLVAISLAYAELWRSLGVRPDAVVGHSMGEVAAACIAGALSLDEAMRIICRRSALMRRTSGQGAMALVDLPMDEAQRRLAGHEHEVSVAVSNSPRSSVISGRPEAVQALMAAWEAQNVFCRLVKVDVASHSPQMQPLAEQLRAELQGLNPGALAVPLVSTVLARRAEAHELGAAYWGDNLRQPVRFGAAVQRLLDDGVTVFIELGPHPVLLPSVEQTAQAAGAEVAVIGCARRGEPEQAAWLAAVGAAFCAGVAPDWSRLMPEGGRFLALPTYPWQRERHWIAAAERAAAGAQGHGRTVPSQHPVLGAGIELAGAPAGALWALSLDPQRVPAWFGHALHGSALLPASAYLELALAAARALSPGQPLALEGLSFERALHLQADAACALQLQASADGQGGLRLAFQTHSGSEWLPHARARLAAPSARRAGPVSPVDTAALRRGAALSADAVYQRLAALGAGFAAPLRGIARAWLSADEALVDLEARPEDTAAAPGFCWAPEVLDACFQAAALLAPPGQLCLPTGLDDVAAHRAPRGALSVHLIRRAGSGLIDATLRDGQGPALELRGLRLQPLGERALADPADCFYDLQWVPAEPAASAAPAGARRWCLIADQGGLGPALLNALRQAGETAELVDGPPAADDAGAPIELVDLRALDLSRLDAEHAAGLHRLLLGAQALERLPPSSRARLWWVTRGAMAVSPAEATALALAQSPLSGLAAVMATEQGERWGGLIDLDPAAAPGDAALALAQALPGAAPGTLALRGHQRVEPRLRRAPWAPEAPPRWRPDASYLITGGLGGVGQQIAQRLVAQGARHLVVLSRTPLPARAAWAGLGADTPAGRAVAAVRGLESQGASVRHVALDVADEAALRDWLEGFAAEAHPPIRGVFHAAGLTDDQLVRDLDAASLAAVLRPKLGGAWNLHRLLPELDAFVLFSSMAAVMPQAGQASYAAANAFLDGLARHRRALGQPALSIGWGVWSQTGVMRGDTGQRQQDELQRQGIAAFAPAQALALFDEALRWPHGHLLAMPIHWARLRAQGGARQAPLLRDLFESEAAPAQPGAAPTAPAPADPADPAERRRALELTVREVVGRVLKLNPARIDPRKPLGSLGLTSLMALELRNRLEPLHGQPLSATLAWNYPTIEALTGFLAGAHAAAPAPAAAPVAAPAAGPAPELAAALDDVNQLSDEDAALLLRQRR</sequence>
<dbReference type="Gene3D" id="3.10.129.110">
    <property type="entry name" value="Polyketide synthase dehydratase"/>
    <property type="match status" value="1"/>
</dbReference>
<dbReference type="Pfam" id="PF00550">
    <property type="entry name" value="PP-binding"/>
    <property type="match status" value="1"/>
</dbReference>
<dbReference type="Gene3D" id="3.40.366.10">
    <property type="entry name" value="Malonyl-Coenzyme A Acyl Carrier Protein, domain 2"/>
    <property type="match status" value="1"/>
</dbReference>
<evidence type="ECO:0000256" key="3">
    <source>
        <dbReference type="ARBA" id="ARBA00022679"/>
    </source>
</evidence>
<dbReference type="InterPro" id="IPR013968">
    <property type="entry name" value="PKS_KR"/>
</dbReference>
<dbReference type="Pfam" id="PF16197">
    <property type="entry name" value="KAsynt_C_assoc"/>
    <property type="match status" value="1"/>
</dbReference>
<dbReference type="InterPro" id="IPR050091">
    <property type="entry name" value="PKS_NRPS_Biosynth_Enz"/>
</dbReference>
<feature type="region of interest" description="Disordered" evidence="6">
    <location>
        <begin position="1654"/>
        <end position="1675"/>
    </location>
</feature>
<dbReference type="Pfam" id="PF08659">
    <property type="entry name" value="KR"/>
    <property type="match status" value="1"/>
</dbReference>
<dbReference type="InterPro" id="IPR049900">
    <property type="entry name" value="PKS_mFAS_DH"/>
</dbReference>
<dbReference type="InterPro" id="IPR057326">
    <property type="entry name" value="KR_dom"/>
</dbReference>
<dbReference type="SUPFAM" id="SSF52151">
    <property type="entry name" value="FabD/lysophospholipase-like"/>
    <property type="match status" value="1"/>
</dbReference>
<gene>
    <name evidence="10" type="ORF">DY262_04265</name>
</gene>